<keyword evidence="2" id="KW-0732">Signal</keyword>
<accession>A0A8B7P839</accession>
<feature type="region of interest" description="Disordered" evidence="1">
    <location>
        <begin position="181"/>
        <end position="233"/>
    </location>
</feature>
<dbReference type="Pfam" id="PF16009">
    <property type="entry name" value="DUF4779"/>
    <property type="match status" value="1"/>
</dbReference>
<feature type="compositionally biased region" description="Basic and acidic residues" evidence="1">
    <location>
        <begin position="462"/>
        <end position="471"/>
    </location>
</feature>
<feature type="region of interest" description="Disordered" evidence="1">
    <location>
        <begin position="276"/>
        <end position="484"/>
    </location>
</feature>
<evidence type="ECO:0000313" key="3">
    <source>
        <dbReference type="Proteomes" id="UP000694843"/>
    </source>
</evidence>
<feature type="signal peptide" evidence="2">
    <location>
        <begin position="1"/>
        <end position="24"/>
    </location>
</feature>
<reference evidence="4" key="1">
    <citation type="submission" date="2025-08" db="UniProtKB">
        <authorList>
            <consortium name="RefSeq"/>
        </authorList>
    </citation>
    <scope>IDENTIFICATION</scope>
    <source>
        <tissue evidence="4">Whole organism</tissue>
    </source>
</reference>
<feature type="compositionally biased region" description="Basic and acidic residues" evidence="1">
    <location>
        <begin position="374"/>
        <end position="414"/>
    </location>
</feature>
<feature type="compositionally biased region" description="Low complexity" evidence="1">
    <location>
        <begin position="349"/>
        <end position="358"/>
    </location>
</feature>
<organism evidence="3 4">
    <name type="scientific">Hyalella azteca</name>
    <name type="common">Amphipod</name>
    <dbReference type="NCBI Taxonomy" id="294128"/>
    <lineage>
        <taxon>Eukaryota</taxon>
        <taxon>Metazoa</taxon>
        <taxon>Ecdysozoa</taxon>
        <taxon>Arthropoda</taxon>
        <taxon>Crustacea</taxon>
        <taxon>Multicrustacea</taxon>
        <taxon>Malacostraca</taxon>
        <taxon>Eumalacostraca</taxon>
        <taxon>Peracarida</taxon>
        <taxon>Amphipoda</taxon>
        <taxon>Senticaudata</taxon>
        <taxon>Talitrida</taxon>
        <taxon>Talitroidea</taxon>
        <taxon>Hyalellidae</taxon>
        <taxon>Hyalella</taxon>
    </lineage>
</organism>
<dbReference type="OMA" id="GHHESAD"/>
<protein>
    <submittedName>
        <fullName evidence="4">Filaggrin-2</fullName>
    </submittedName>
</protein>
<evidence type="ECO:0000256" key="2">
    <source>
        <dbReference type="SAM" id="SignalP"/>
    </source>
</evidence>
<proteinExistence type="predicted"/>
<feature type="compositionally biased region" description="Basic and acidic residues" evidence="1">
    <location>
        <begin position="421"/>
        <end position="456"/>
    </location>
</feature>
<feature type="compositionally biased region" description="Basic and acidic residues" evidence="1">
    <location>
        <begin position="207"/>
        <end position="220"/>
    </location>
</feature>
<evidence type="ECO:0000313" key="4">
    <source>
        <dbReference type="RefSeq" id="XP_018021321.1"/>
    </source>
</evidence>
<name>A0A8B7P839_HYAAZ</name>
<gene>
    <name evidence="4" type="primary">LOC108677586</name>
</gene>
<keyword evidence="3" id="KW-1185">Reference proteome</keyword>
<feature type="compositionally biased region" description="Basic and acidic residues" evidence="1">
    <location>
        <begin position="74"/>
        <end position="107"/>
    </location>
</feature>
<feature type="compositionally biased region" description="Basic and acidic residues" evidence="1">
    <location>
        <begin position="278"/>
        <end position="287"/>
    </location>
</feature>
<feature type="chain" id="PRO_5034167579" evidence="2">
    <location>
        <begin position="25"/>
        <end position="484"/>
    </location>
</feature>
<feature type="compositionally biased region" description="Gly residues" evidence="1">
    <location>
        <begin position="330"/>
        <end position="339"/>
    </location>
</feature>
<dbReference type="InterPro" id="IPR031959">
    <property type="entry name" value="DUF4779"/>
</dbReference>
<feature type="compositionally biased region" description="Basic and acidic residues" evidence="1">
    <location>
        <begin position="304"/>
        <end position="320"/>
    </location>
</feature>
<dbReference type="OrthoDB" id="6405256at2759"/>
<sequence>MMTFSYKAVPLFFFFTSFSSITVSIPSHSRHLQISRESDTKNFQNLLPISNEEPAGSILISERNKPGLINGDRGQAEKVEKISDDETRSKRDTRSSQKSDSSEDDSNKKKRSISDDLESWDESIGTDFGAKNLERTQIQNFHLRNTRSLKDDDYISQVSKSSAPWMASFVEDITSRTRRDIHNNRDSKLSTNYFRDSQVNRRAQRSAPEDHGGSGRRDSETQEDSEFNQRNLKKRSVVVASRILRQQQKQQRELQKMRPDASQQVSSYTAYELKPAATKHEGSEGKGHKSAGHKAGFVASSGHKSGEGHKAGKGFDENHKGSHASKGASGHSGSGGKKYSGGDHKSSSHGHSSSAAKGAKGHSRGHKAHHSKGAHADGFKAEKNKQESGGKKSFYDDSDHKGYHSKYDHYDSYHESTAGGTEEKGSHASLKKHDAHGEKGHHESADKSEHKADHADKHAHKDKAAHTETSEKTASNDAKHVSKH</sequence>
<dbReference type="Proteomes" id="UP000694843">
    <property type="component" value="Unplaced"/>
</dbReference>
<feature type="region of interest" description="Disordered" evidence="1">
    <location>
        <begin position="57"/>
        <end position="118"/>
    </location>
</feature>
<dbReference type="GeneID" id="108677586"/>
<evidence type="ECO:0000256" key="1">
    <source>
        <dbReference type="SAM" id="MobiDB-lite"/>
    </source>
</evidence>
<dbReference type="AlphaFoldDB" id="A0A8B7P839"/>
<dbReference type="RefSeq" id="XP_018021321.1">
    <property type="nucleotide sequence ID" value="XM_018165832.2"/>
</dbReference>
<feature type="compositionally biased region" description="Polar residues" evidence="1">
    <location>
        <begin position="189"/>
        <end position="201"/>
    </location>
</feature>
<dbReference type="KEGG" id="hazt:108677586"/>
<feature type="compositionally biased region" description="Basic residues" evidence="1">
    <location>
        <begin position="359"/>
        <end position="373"/>
    </location>
</feature>